<dbReference type="AlphaFoldDB" id="A0A6N4SUV9"/>
<sequence length="114" mass="13068">MVTQIELPDLTKKELILTLIKADMRNVKLIYGLENAGALVENFYSNLNVIVLKLIGFEETERKDELYALYDKKMAALIDLHVTDFIDGINYLALDFYNELLLQKIKLNCGINAE</sequence>
<reference evidence="1 2" key="1">
    <citation type="journal article" date="2007" name="Appl. Environ. Microbiol.">
        <title>Genome sequence of the cellulolytic gliding bacterium Cytophaga hutchinsonii.</title>
        <authorList>
            <person name="Xie G."/>
            <person name="Bruce D.C."/>
            <person name="Challacombe J.F."/>
            <person name="Chertkov O."/>
            <person name="Detter J.C."/>
            <person name="Gilna P."/>
            <person name="Han C.S."/>
            <person name="Lucas S."/>
            <person name="Misra M."/>
            <person name="Myers G.L."/>
            <person name="Richardson P."/>
            <person name="Tapia R."/>
            <person name="Thayer N."/>
            <person name="Thompson L.S."/>
            <person name="Brettin T.S."/>
            <person name="Henrissat B."/>
            <person name="Wilson D.B."/>
            <person name="McBride M.J."/>
        </authorList>
    </citation>
    <scope>NUCLEOTIDE SEQUENCE [LARGE SCALE GENOMIC DNA]</scope>
    <source>
        <strain evidence="2">ATCC 33406 / DSM 1761 / CIP 103989 / NBRC 15051 / NCIMB 9469 / D465</strain>
    </source>
</reference>
<name>A0A6N4SUV9_CYTH3</name>
<dbReference type="RefSeq" id="WP_011586285.1">
    <property type="nucleotide sequence ID" value="NC_008255.1"/>
</dbReference>
<gene>
    <name evidence="1" type="ordered locus">CHU_2933</name>
</gene>
<dbReference type="Proteomes" id="UP000001822">
    <property type="component" value="Chromosome"/>
</dbReference>
<proteinExistence type="predicted"/>
<dbReference type="EMBL" id="CP000383">
    <property type="protein sequence ID" value="ABG60175.1"/>
    <property type="molecule type" value="Genomic_DNA"/>
</dbReference>
<protein>
    <submittedName>
        <fullName evidence="1">Uncharacterized protein</fullName>
    </submittedName>
</protein>
<keyword evidence="2" id="KW-1185">Reference proteome</keyword>
<organism evidence="1 2">
    <name type="scientific">Cytophaga hutchinsonii (strain ATCC 33406 / DSM 1761 / CIP 103989 / NBRC 15051 / NCIMB 9469 / D465)</name>
    <dbReference type="NCBI Taxonomy" id="269798"/>
    <lineage>
        <taxon>Bacteria</taxon>
        <taxon>Pseudomonadati</taxon>
        <taxon>Bacteroidota</taxon>
        <taxon>Cytophagia</taxon>
        <taxon>Cytophagales</taxon>
        <taxon>Cytophagaceae</taxon>
        <taxon>Cytophaga</taxon>
    </lineage>
</organism>
<accession>A0A6N4SUV9</accession>
<dbReference type="KEGG" id="chu:CHU_2933"/>
<evidence type="ECO:0000313" key="2">
    <source>
        <dbReference type="Proteomes" id="UP000001822"/>
    </source>
</evidence>
<evidence type="ECO:0000313" key="1">
    <source>
        <dbReference type="EMBL" id="ABG60175.1"/>
    </source>
</evidence>